<dbReference type="Gene3D" id="3.10.620.30">
    <property type="match status" value="1"/>
</dbReference>
<name>A0ABS9KZR6_9BACT</name>
<dbReference type="SUPFAM" id="SSF54001">
    <property type="entry name" value="Cysteine proteinases"/>
    <property type="match status" value="1"/>
</dbReference>
<feature type="domain" description="Transglutaminase-like" evidence="2">
    <location>
        <begin position="274"/>
        <end position="351"/>
    </location>
</feature>
<dbReference type="RefSeq" id="WP_237876640.1">
    <property type="nucleotide sequence ID" value="NZ_JAKLTR010000026.1"/>
</dbReference>
<dbReference type="Gene3D" id="2.60.40.3140">
    <property type="match status" value="1"/>
</dbReference>
<evidence type="ECO:0000313" key="5">
    <source>
        <dbReference type="Proteomes" id="UP001165367"/>
    </source>
</evidence>
<evidence type="ECO:0000259" key="3">
    <source>
        <dbReference type="Pfam" id="PF12969"/>
    </source>
</evidence>
<keyword evidence="5" id="KW-1185">Reference proteome</keyword>
<accession>A0ABS9KZR6</accession>
<evidence type="ECO:0000256" key="1">
    <source>
        <dbReference type="SAM" id="SignalP"/>
    </source>
</evidence>
<evidence type="ECO:0000259" key="2">
    <source>
        <dbReference type="Pfam" id="PF01841"/>
    </source>
</evidence>
<sequence length="634" mass="72078">MIRKSILVLSAILFAKAGFSQAGLYTLASVPEALKAKAVVVTHLEDYNYEIESLDKAWLSVRKVYTVINEEGKGALLFNEYSSKDVLLDEAEIKVYDGSGKKIGRYTKKDMYTVATGEGLIEDGFVTYYMITAPSYPITVELNYVQKFRSTLVVPDYRFISPRESIVSSSYTAKIPAGISIKFKPFNTDLQPVIADKGKFKEYKWNVKDIAPLEYEEGAVSARSRYPHISIIAEQFSHYGFKGELSSWKSFGNWIGDLYKGLDELPAARQQFYANLVKDIPEETDKIRKIYDYMQKNFRYVSIQLGIGGLRPFSATFTDQKKYGDCKGLSNFMKAALKSIGIKSHVAIINAQYNEEPVDPDFPANNFNHVILCVPGKKDSIWLECTSNTAFFGELGTFTENRNALLITEEGGVLVPTPKSKSDANLFTTRTVVTLQNDFSGSSETRINTKGAFTQYVNSSIKEKKDRQKQFIVNYWGFKQPDDFVLAKEEETFSLKMEYAKIHEFNSGDKLFLSPRLHKLWTERLPKADNRKLDYYFEEPFEKRDTTIYKLPAGTKPDALPKEKQLKCDYASFQTKCWYNESENAIYIASALILSQYKIPAANYASVKKFFEEVTQDDSQKLVVKRGEAPLKAF</sequence>
<feature type="signal peptide" evidence="1">
    <location>
        <begin position="1"/>
        <end position="22"/>
    </location>
</feature>
<dbReference type="Pfam" id="PF12969">
    <property type="entry name" value="DUF3857"/>
    <property type="match status" value="1"/>
</dbReference>
<dbReference type="InterPro" id="IPR002931">
    <property type="entry name" value="Transglutaminase-like"/>
</dbReference>
<dbReference type="Gene3D" id="2.60.120.1130">
    <property type="match status" value="1"/>
</dbReference>
<protein>
    <submittedName>
        <fullName evidence="4">Transglutaminase-like domain-containing protein</fullName>
    </submittedName>
</protein>
<reference evidence="4" key="1">
    <citation type="submission" date="2022-01" db="EMBL/GenBank/DDBJ databases">
        <authorList>
            <person name="Jo J.-H."/>
            <person name="Im W.-T."/>
        </authorList>
    </citation>
    <scope>NUCLEOTIDE SEQUENCE</scope>
    <source>
        <strain evidence="4">NA20</strain>
    </source>
</reference>
<dbReference type="Pfam" id="PF01841">
    <property type="entry name" value="Transglut_core"/>
    <property type="match status" value="1"/>
</dbReference>
<comment type="caution">
    <text evidence="4">The sequence shown here is derived from an EMBL/GenBank/DDBJ whole genome shotgun (WGS) entry which is preliminary data.</text>
</comment>
<feature type="chain" id="PRO_5045837935" evidence="1">
    <location>
        <begin position="23"/>
        <end position="634"/>
    </location>
</feature>
<feature type="domain" description="DUF3857" evidence="3">
    <location>
        <begin position="61"/>
        <end position="213"/>
    </location>
</feature>
<keyword evidence="1" id="KW-0732">Signal</keyword>
<gene>
    <name evidence="4" type="ORF">LZZ85_26130</name>
</gene>
<proteinExistence type="predicted"/>
<dbReference type="InterPro" id="IPR038765">
    <property type="entry name" value="Papain-like_cys_pep_sf"/>
</dbReference>
<dbReference type="InterPro" id="IPR024618">
    <property type="entry name" value="DUF3857"/>
</dbReference>
<evidence type="ECO:0000313" key="4">
    <source>
        <dbReference type="EMBL" id="MCG2617806.1"/>
    </source>
</evidence>
<dbReference type="EMBL" id="JAKLTR010000026">
    <property type="protein sequence ID" value="MCG2617806.1"/>
    <property type="molecule type" value="Genomic_DNA"/>
</dbReference>
<organism evidence="4 5">
    <name type="scientific">Terrimonas ginsenosidimutans</name>
    <dbReference type="NCBI Taxonomy" id="2908004"/>
    <lineage>
        <taxon>Bacteria</taxon>
        <taxon>Pseudomonadati</taxon>
        <taxon>Bacteroidota</taxon>
        <taxon>Chitinophagia</taxon>
        <taxon>Chitinophagales</taxon>
        <taxon>Chitinophagaceae</taxon>
        <taxon>Terrimonas</taxon>
    </lineage>
</organism>
<dbReference type="Proteomes" id="UP001165367">
    <property type="component" value="Unassembled WGS sequence"/>
</dbReference>